<protein>
    <recommendedName>
        <fullName evidence="4">Conjugal transfer protein TrbC</fullName>
    </recommendedName>
</protein>
<evidence type="ECO:0008006" key="4">
    <source>
        <dbReference type="Google" id="ProtNLM"/>
    </source>
</evidence>
<sequence>MDVLTTAQAALDLAGGLDVPDPGAGEAPPGSEGVLTMLRWVFWIGLVACVGGLIMAGAAMAISIQRGEGGDHLKRFAMVGAGAIVIGAASALISGLVSAASS</sequence>
<keyword evidence="1" id="KW-0472">Membrane</keyword>
<evidence type="ECO:0000313" key="2">
    <source>
        <dbReference type="EMBL" id="MDA2812501.1"/>
    </source>
</evidence>
<keyword evidence="3" id="KW-1185">Reference proteome</keyword>
<name>A0ABT4U6D1_9ACTN</name>
<feature type="transmembrane region" description="Helical" evidence="1">
    <location>
        <begin position="76"/>
        <end position="100"/>
    </location>
</feature>
<proteinExistence type="predicted"/>
<reference evidence="2 3" key="1">
    <citation type="submission" date="2023-01" db="EMBL/GenBank/DDBJ databases">
        <title>Draft genome sequence of Nocardiopsis sp. RSe5-2 isolated from halophytes.</title>
        <authorList>
            <person name="Duangmal K."/>
            <person name="Chantavorakit T."/>
        </authorList>
    </citation>
    <scope>NUCLEOTIDE SEQUENCE [LARGE SCALE GENOMIC DNA]</scope>
    <source>
        <strain evidence="2 3">RSe5-2</strain>
    </source>
</reference>
<feature type="transmembrane region" description="Helical" evidence="1">
    <location>
        <begin position="40"/>
        <end position="64"/>
    </location>
</feature>
<comment type="caution">
    <text evidence="2">The sequence shown here is derived from an EMBL/GenBank/DDBJ whole genome shotgun (WGS) entry which is preliminary data.</text>
</comment>
<accession>A0ABT4U6D1</accession>
<organism evidence="2 3">
    <name type="scientific">Nocardiopsis endophytica</name>
    <dbReference type="NCBI Taxonomy" id="3018445"/>
    <lineage>
        <taxon>Bacteria</taxon>
        <taxon>Bacillati</taxon>
        <taxon>Actinomycetota</taxon>
        <taxon>Actinomycetes</taxon>
        <taxon>Streptosporangiales</taxon>
        <taxon>Nocardiopsidaceae</taxon>
        <taxon>Nocardiopsis</taxon>
    </lineage>
</organism>
<dbReference type="Proteomes" id="UP001527866">
    <property type="component" value="Unassembled WGS sequence"/>
</dbReference>
<dbReference type="EMBL" id="JAQFWQ010000052">
    <property type="protein sequence ID" value="MDA2812501.1"/>
    <property type="molecule type" value="Genomic_DNA"/>
</dbReference>
<keyword evidence="1" id="KW-0812">Transmembrane</keyword>
<keyword evidence="1" id="KW-1133">Transmembrane helix</keyword>
<gene>
    <name evidence="2" type="ORF">O4J56_17795</name>
</gene>
<evidence type="ECO:0000313" key="3">
    <source>
        <dbReference type="Proteomes" id="UP001527866"/>
    </source>
</evidence>
<evidence type="ECO:0000256" key="1">
    <source>
        <dbReference type="SAM" id="Phobius"/>
    </source>
</evidence>
<dbReference type="RefSeq" id="WP_270687089.1">
    <property type="nucleotide sequence ID" value="NZ_JAQFWQ010000052.1"/>
</dbReference>